<dbReference type="Proteomes" id="UP000005259">
    <property type="component" value="Plasmid p01"/>
</dbReference>
<proteinExistence type="predicted"/>
<gene>
    <name evidence="1" type="ORF">BTG_31363</name>
</gene>
<dbReference type="KEGG" id="bti:BTG_31363"/>
<dbReference type="RefSeq" id="WP_000345894.1">
    <property type="nucleotide sequence ID" value="NC_018486.1"/>
</dbReference>
<keyword evidence="1" id="KW-0614">Plasmid</keyword>
<accession>A0A9W3P124</accession>
<dbReference type="AlphaFoldDB" id="A0A9W3P124"/>
<geneLocation type="plasmid" evidence="1 2">
    <name>p01</name>
</geneLocation>
<name>A0A9W3P124_BACTU</name>
<organism evidence="1 2">
    <name type="scientific">Bacillus thuringiensis HD-771</name>
    <dbReference type="NCBI Taxonomy" id="1218175"/>
    <lineage>
        <taxon>Bacteria</taxon>
        <taxon>Bacillati</taxon>
        <taxon>Bacillota</taxon>
        <taxon>Bacilli</taxon>
        <taxon>Bacillales</taxon>
        <taxon>Bacillaceae</taxon>
        <taxon>Bacillus</taxon>
        <taxon>Bacillus cereus group</taxon>
    </lineage>
</organism>
<dbReference type="EMBL" id="CP003753">
    <property type="protein sequence ID" value="AFQ19609.1"/>
    <property type="molecule type" value="Genomic_DNA"/>
</dbReference>
<sequence length="982" mass="108429">MDFITLQNLIQNGIKNDVFEINADVFENTVLRDIIISVYNGKISLNQTTLTVLDNRLILNGRHTIPLLDEILVNAALEFYIVNEQPNCTVGIILSNDIVPDSIKNTFELIFEIFHCSYSISDSGLIISSISEVNLPQNISHLPGVPKIIQKGFYFFSTLNCSGPVFDLLEGIFGDILPLNLKKEIVTESLNSEIIEVAVRMALPAIGPISFADTRIVLQKEAFTLVNDIFLDIGQEILHMKGGGAILPDNSFNFLFKLEGVQKDGQAETTTKEWIDPLGFTGLTIKEFGANIAVETRGTIFGMFGEISIGQDGETDRIILGVAGEILNGNTPQALSATIRSQTPSSNGVSLTKIIEGLSKIPIGDFPILSEIRVRHFEVYIVLDPNGYQHPIKKVTYFGLSLSSSITLFGLSLDIDLQLIPDEGIKAKGEIGQINLGGVLIISNATNNGGPILQIDTTQINQELGYVYFSCRVSLFGISQTMVVKATQESFAMFLDYSVRGLGNFRLNCNLINNQEFKGNAEINFDFADRTIPISIGGQQIGSLSLGTHIRGTIEVNLTGQEFFLSISANASLLGLPEFVVQLNVTEAISDFSNIPEQIYHELLNNSQQALNTPLTNPAILLQWVNSGIVNITRDTGDVLRNIYNKSEAEAAQLLKDAHFSASQTAGILVNNYQTIGGQVGSILNSVGYQAKENVEALYQGLNLSPDQVFETVIRLGYPHSDLAIAFHEGLNWNGDQIVAKYQDMRIDSAHSLGESLQALGWNPLQISQKLNEVGKHCVEVGMFLRNSFSLNEVNTTNVLKQVYTRVEDIVDTLKHLWGITDELDVAKILKRENFSLENISIGLKKCIFYKYLGSHYPLPEQAKDIIKALSRIDYNLKEVTVGMGYIYKFTQETLAAIYNYMRIDPKEIVDVAKVIWEWTAEKIGTVLAKLHIETNKILDALSHTGFSGEDIQRASQKIVNVVSGIDVTAISVNNITDRIRF</sequence>
<protein>
    <submittedName>
        <fullName evidence="1">LamG domain-containing protein</fullName>
    </submittedName>
</protein>
<evidence type="ECO:0000313" key="1">
    <source>
        <dbReference type="EMBL" id="AFQ19609.1"/>
    </source>
</evidence>
<reference evidence="1 2" key="1">
    <citation type="submission" date="2012-08" db="EMBL/GenBank/DDBJ databases">
        <authorList>
            <person name="Doggett N."/>
            <person name="Teshima H."/>
            <person name="Bruce D."/>
            <person name="Detter J.C."/>
            <person name="Johnson S.L."/>
            <person name="Han C."/>
        </authorList>
    </citation>
    <scope>NUCLEOTIDE SEQUENCE [LARGE SCALE GENOMIC DNA]</scope>
    <source>
        <strain evidence="1 2">HD-771</strain>
        <plasmid evidence="1 2">p01</plasmid>
    </source>
</reference>
<evidence type="ECO:0000313" key="2">
    <source>
        <dbReference type="Proteomes" id="UP000005259"/>
    </source>
</evidence>